<gene>
    <name evidence="2" type="ORF">GCM10011322_48010</name>
</gene>
<dbReference type="AlphaFoldDB" id="A0A917QL32"/>
<dbReference type="InterPro" id="IPR032710">
    <property type="entry name" value="NTF2-like_dom_sf"/>
</dbReference>
<keyword evidence="3" id="KW-1185">Reference proteome</keyword>
<dbReference type="Gene3D" id="3.10.450.50">
    <property type="match status" value="1"/>
</dbReference>
<accession>A0A917QL32</accession>
<evidence type="ECO:0000313" key="2">
    <source>
        <dbReference type="EMBL" id="GGK55781.1"/>
    </source>
</evidence>
<comment type="caution">
    <text evidence="2">The sequence shown here is derived from an EMBL/GenBank/DDBJ whole genome shotgun (WGS) entry which is preliminary data.</text>
</comment>
<dbReference type="RefSeq" id="WP_188915825.1">
    <property type="nucleotide sequence ID" value="NZ_BMMF01000027.1"/>
</dbReference>
<dbReference type="Pfam" id="PF12680">
    <property type="entry name" value="SnoaL_2"/>
    <property type="match status" value="1"/>
</dbReference>
<dbReference type="SUPFAM" id="SSF54427">
    <property type="entry name" value="NTF2-like"/>
    <property type="match status" value="1"/>
</dbReference>
<dbReference type="Proteomes" id="UP000600449">
    <property type="component" value="Unassembled WGS sequence"/>
</dbReference>
<name>A0A917QL32_9HYPH</name>
<dbReference type="EMBL" id="BMMF01000027">
    <property type="protein sequence ID" value="GGK55781.1"/>
    <property type="molecule type" value="Genomic_DNA"/>
</dbReference>
<protein>
    <submittedName>
        <fullName evidence="2">Transcriptional regulator</fullName>
    </submittedName>
</protein>
<sequence>MPDDVTYEFLDEFAAAWNRHDVDAILNHMTPDGVLLNSMGASPWGRRSVGREEIRRAIIDLFAAFPDACWNDPKHFIAGDRGVTEWVFTGTGPNGPVESHGCDVFTFAEGKIAVKDSYRKHVTG</sequence>
<reference evidence="2 3" key="1">
    <citation type="journal article" date="2014" name="Int. J. Syst. Evol. Microbiol.">
        <title>Complete genome sequence of Corynebacterium casei LMG S-19264T (=DSM 44701T), isolated from a smear-ripened cheese.</title>
        <authorList>
            <consortium name="US DOE Joint Genome Institute (JGI-PGF)"/>
            <person name="Walter F."/>
            <person name="Albersmeier A."/>
            <person name="Kalinowski J."/>
            <person name="Ruckert C."/>
        </authorList>
    </citation>
    <scope>NUCLEOTIDE SEQUENCE [LARGE SCALE GENOMIC DNA]</scope>
    <source>
        <strain evidence="2 3">CGMCC 1.9161</strain>
    </source>
</reference>
<organism evidence="2 3">
    <name type="scientific">Salinarimonas ramus</name>
    <dbReference type="NCBI Taxonomy" id="690164"/>
    <lineage>
        <taxon>Bacteria</taxon>
        <taxon>Pseudomonadati</taxon>
        <taxon>Pseudomonadota</taxon>
        <taxon>Alphaproteobacteria</taxon>
        <taxon>Hyphomicrobiales</taxon>
        <taxon>Salinarimonadaceae</taxon>
        <taxon>Salinarimonas</taxon>
    </lineage>
</organism>
<evidence type="ECO:0000259" key="1">
    <source>
        <dbReference type="Pfam" id="PF12680"/>
    </source>
</evidence>
<feature type="domain" description="SnoaL-like" evidence="1">
    <location>
        <begin position="11"/>
        <end position="113"/>
    </location>
</feature>
<evidence type="ECO:0000313" key="3">
    <source>
        <dbReference type="Proteomes" id="UP000600449"/>
    </source>
</evidence>
<proteinExistence type="predicted"/>
<dbReference type="InterPro" id="IPR037401">
    <property type="entry name" value="SnoaL-like"/>
</dbReference>